<organism evidence="7 8">
    <name type="scientific">Castellaniella defragrans</name>
    <name type="common">Alcaligenes defragrans</name>
    <dbReference type="NCBI Taxonomy" id="75697"/>
    <lineage>
        <taxon>Bacteria</taxon>
        <taxon>Pseudomonadati</taxon>
        <taxon>Pseudomonadota</taxon>
        <taxon>Betaproteobacteria</taxon>
        <taxon>Burkholderiales</taxon>
        <taxon>Alcaligenaceae</taxon>
        <taxon>Castellaniella</taxon>
    </lineage>
</organism>
<evidence type="ECO:0000256" key="2">
    <source>
        <dbReference type="ARBA" id="ARBA00022692"/>
    </source>
</evidence>
<sequence length="156" mass="17273">MLKKLILVVAIFLVILLALSFGETVLREVFDWISSLTGVLIRNFGDLYFAAADYLRSHAGRVLLAIVLTIPASLWVLRSRGEALGRPAGQRRIAIVLAVFLGWLGAHRFYLGQIGWGLGLLILCWIFLPLAVVVGLIDAIRYLFMDDDTFAATQLS</sequence>
<dbReference type="GO" id="GO:0016020">
    <property type="term" value="C:membrane"/>
    <property type="evidence" value="ECO:0007669"/>
    <property type="project" value="UniProtKB-SubCell"/>
</dbReference>
<feature type="transmembrane region" description="Helical" evidence="5">
    <location>
        <begin position="58"/>
        <end position="77"/>
    </location>
</feature>
<protein>
    <submittedName>
        <fullName evidence="7">TM2 domain-containing membrane protein YozV</fullName>
    </submittedName>
</protein>
<evidence type="ECO:0000256" key="5">
    <source>
        <dbReference type="SAM" id="Phobius"/>
    </source>
</evidence>
<proteinExistence type="predicted"/>
<keyword evidence="4 5" id="KW-0472">Membrane</keyword>
<comment type="subcellular location">
    <subcellularLocation>
        <location evidence="1">Membrane</location>
        <topology evidence="1">Multi-pass membrane protein</topology>
    </subcellularLocation>
</comment>
<evidence type="ECO:0000256" key="3">
    <source>
        <dbReference type="ARBA" id="ARBA00022989"/>
    </source>
</evidence>
<evidence type="ECO:0000259" key="6">
    <source>
        <dbReference type="Pfam" id="PF05154"/>
    </source>
</evidence>
<dbReference type="Pfam" id="PF05154">
    <property type="entry name" value="TM2"/>
    <property type="match status" value="1"/>
</dbReference>
<feature type="domain" description="TM2" evidence="6">
    <location>
        <begin position="93"/>
        <end position="139"/>
    </location>
</feature>
<feature type="transmembrane region" description="Helical" evidence="5">
    <location>
        <begin position="116"/>
        <end position="137"/>
    </location>
</feature>
<evidence type="ECO:0000256" key="1">
    <source>
        <dbReference type="ARBA" id="ARBA00004141"/>
    </source>
</evidence>
<evidence type="ECO:0000313" key="8">
    <source>
        <dbReference type="Proteomes" id="UP000541136"/>
    </source>
</evidence>
<dbReference type="AlphaFoldDB" id="A0A7W9TKL3"/>
<reference evidence="7 8" key="1">
    <citation type="submission" date="2020-08" db="EMBL/GenBank/DDBJ databases">
        <title>Genomic Encyclopedia of Type Strains, Phase IV (KMG-IV): sequencing the most valuable type-strain genomes for metagenomic binning, comparative biology and taxonomic classification.</title>
        <authorList>
            <person name="Goeker M."/>
        </authorList>
    </citation>
    <scope>NUCLEOTIDE SEQUENCE [LARGE SCALE GENOMIC DNA]</scope>
    <source>
        <strain evidence="7 8">DSM 12141</strain>
    </source>
</reference>
<dbReference type="Proteomes" id="UP000541136">
    <property type="component" value="Unassembled WGS sequence"/>
</dbReference>
<evidence type="ECO:0000256" key="4">
    <source>
        <dbReference type="ARBA" id="ARBA00023136"/>
    </source>
</evidence>
<name>A0A7W9TKL3_CASDE</name>
<evidence type="ECO:0000313" key="7">
    <source>
        <dbReference type="EMBL" id="MBB6082433.1"/>
    </source>
</evidence>
<keyword evidence="3 5" id="KW-1133">Transmembrane helix</keyword>
<accession>A0A7W9TKL3</accession>
<dbReference type="InterPro" id="IPR007829">
    <property type="entry name" value="TM2"/>
</dbReference>
<dbReference type="RefSeq" id="WP_043683219.1">
    <property type="nucleotide sequence ID" value="NZ_JACHIB010000002.1"/>
</dbReference>
<dbReference type="EMBL" id="JACHIB010000002">
    <property type="protein sequence ID" value="MBB6082433.1"/>
    <property type="molecule type" value="Genomic_DNA"/>
</dbReference>
<gene>
    <name evidence="7" type="ORF">HNR28_000453</name>
</gene>
<comment type="caution">
    <text evidence="7">The sequence shown here is derived from an EMBL/GenBank/DDBJ whole genome shotgun (WGS) entry which is preliminary data.</text>
</comment>
<feature type="transmembrane region" description="Helical" evidence="5">
    <location>
        <begin position="93"/>
        <end position="110"/>
    </location>
</feature>
<keyword evidence="2 5" id="KW-0812">Transmembrane</keyword>